<dbReference type="RefSeq" id="WP_231819717.1">
    <property type="nucleotide sequence ID" value="NZ_CP082781.1"/>
</dbReference>
<protein>
    <submittedName>
        <fullName evidence="2">DUF1801 domain-containing protein</fullName>
    </submittedName>
</protein>
<sequence>MKPTGGSVEDFLAGVTPARRRRDAETLTALLQEVSGRGPRLWGTIVGFGSCHYRYPTGTEGDMPLLAFAPRKAASAVYLASTAARADDLARLGPHTTGVGCLYIKDLEQVDLDVLRGILSASLRWAENGGDEHTALTVTG</sequence>
<evidence type="ECO:0000259" key="1">
    <source>
        <dbReference type="Pfam" id="PF08818"/>
    </source>
</evidence>
<dbReference type="SUPFAM" id="SSF159888">
    <property type="entry name" value="YdhG-like"/>
    <property type="match status" value="1"/>
</dbReference>
<feature type="domain" description="YdhG-like" evidence="1">
    <location>
        <begin position="20"/>
        <end position="121"/>
    </location>
</feature>
<dbReference type="InterPro" id="IPR014922">
    <property type="entry name" value="YdhG-like"/>
</dbReference>
<gene>
    <name evidence="2" type="ORF">K8F61_15175</name>
</gene>
<keyword evidence="3" id="KW-1185">Reference proteome</keyword>
<dbReference type="EMBL" id="CP082781">
    <property type="protein sequence ID" value="UGS25971.1"/>
    <property type="molecule type" value="Genomic_DNA"/>
</dbReference>
<name>A0ABY3RPZ8_9MICO</name>
<organism evidence="2 3">
    <name type="scientific">Microbacterium resistens</name>
    <dbReference type="NCBI Taxonomy" id="156977"/>
    <lineage>
        <taxon>Bacteria</taxon>
        <taxon>Bacillati</taxon>
        <taxon>Actinomycetota</taxon>
        <taxon>Actinomycetes</taxon>
        <taxon>Micrococcales</taxon>
        <taxon>Microbacteriaceae</taxon>
        <taxon>Microbacterium</taxon>
    </lineage>
</organism>
<evidence type="ECO:0000313" key="2">
    <source>
        <dbReference type="EMBL" id="UGS25971.1"/>
    </source>
</evidence>
<proteinExistence type="predicted"/>
<accession>A0ABY3RPZ8</accession>
<dbReference type="Proteomes" id="UP001199642">
    <property type="component" value="Chromosome"/>
</dbReference>
<dbReference type="Pfam" id="PF08818">
    <property type="entry name" value="DUF1801"/>
    <property type="match status" value="1"/>
</dbReference>
<reference evidence="2 3" key="1">
    <citation type="submission" date="2023-01" db="EMBL/GenBank/DDBJ databases">
        <title>Characterization of estradiol degrading bacteria Microbacterium sp. MZT7 and reveal degrading genes through genome analysis.</title>
        <authorList>
            <person name="Hao P."/>
            <person name="Gao Y."/>
        </authorList>
    </citation>
    <scope>NUCLEOTIDE SEQUENCE [LARGE SCALE GENOMIC DNA]</scope>
    <source>
        <strain evidence="2 3">MZT7</strain>
    </source>
</reference>
<evidence type="ECO:0000313" key="3">
    <source>
        <dbReference type="Proteomes" id="UP001199642"/>
    </source>
</evidence>